<keyword evidence="2" id="KW-1185">Reference proteome</keyword>
<dbReference type="InterPro" id="IPR027417">
    <property type="entry name" value="P-loop_NTPase"/>
</dbReference>
<accession>A0A1G6L5M5</accession>
<dbReference type="Gene3D" id="3.40.50.300">
    <property type="entry name" value="P-loop containing nucleotide triphosphate hydrolases"/>
    <property type="match status" value="1"/>
</dbReference>
<dbReference type="OrthoDB" id="663914at2"/>
<dbReference type="SUPFAM" id="SSF52540">
    <property type="entry name" value="P-loop containing nucleoside triphosphate hydrolases"/>
    <property type="match status" value="1"/>
</dbReference>
<evidence type="ECO:0000313" key="2">
    <source>
        <dbReference type="Proteomes" id="UP000199416"/>
    </source>
</evidence>
<dbReference type="RefSeq" id="WP_091364257.1">
    <property type="nucleotide sequence ID" value="NZ_FMZF01000002.1"/>
</dbReference>
<dbReference type="Pfam" id="PF13469">
    <property type="entry name" value="Sulfotransfer_3"/>
    <property type="match status" value="1"/>
</dbReference>
<evidence type="ECO:0000313" key="1">
    <source>
        <dbReference type="EMBL" id="SDC38487.1"/>
    </source>
</evidence>
<gene>
    <name evidence="1" type="ORF">SAMN05660690_1209</name>
</gene>
<dbReference type="EMBL" id="FMZF01000002">
    <property type="protein sequence ID" value="SDC38487.1"/>
    <property type="molecule type" value="Genomic_DNA"/>
</dbReference>
<dbReference type="Proteomes" id="UP000199416">
    <property type="component" value="Unassembled WGS sequence"/>
</dbReference>
<dbReference type="AlphaFoldDB" id="A0A1G6L5M5"/>
<keyword evidence="1" id="KW-0808">Transferase</keyword>
<protein>
    <submittedName>
        <fullName evidence="1">Sulfotransferase family protein</fullName>
    </submittedName>
</protein>
<reference evidence="2" key="1">
    <citation type="submission" date="2016-10" db="EMBL/GenBank/DDBJ databases">
        <authorList>
            <person name="Varghese N."/>
            <person name="Submissions S."/>
        </authorList>
    </citation>
    <scope>NUCLEOTIDE SEQUENCE [LARGE SCALE GENOMIC DNA]</scope>
    <source>
        <strain evidence="2">DSM 45421</strain>
    </source>
</reference>
<dbReference type="STRING" id="1190417.SAMN05660690_1209"/>
<dbReference type="GO" id="GO:0016740">
    <property type="term" value="F:transferase activity"/>
    <property type="evidence" value="ECO:0007669"/>
    <property type="project" value="UniProtKB-KW"/>
</dbReference>
<name>A0A1G6L5M5_9ACTN</name>
<organism evidence="1 2">
    <name type="scientific">Geodermatophilus telluris</name>
    <dbReference type="NCBI Taxonomy" id="1190417"/>
    <lineage>
        <taxon>Bacteria</taxon>
        <taxon>Bacillati</taxon>
        <taxon>Actinomycetota</taxon>
        <taxon>Actinomycetes</taxon>
        <taxon>Geodermatophilales</taxon>
        <taxon>Geodermatophilaceae</taxon>
        <taxon>Geodermatophilus</taxon>
    </lineage>
</organism>
<sequence length="319" mass="35014">MSRTKVLSIVGPGRSGTTILAGALGEADGVVDVGELRWLWRRGLLEQRSCGCGLPPDQCPVWSAVLVKAGGGAPQSVTAIAAAQDALAPRRRRLRVIRTAATGRTGWAALDEVRGITARLIPAIAEVTGARVLVDSSKRAQDAAVMAGLDQVDHYVLHIVRDPGAVAFSWQRRNKTVPIPGAGRTMATRRLVPSMARWTENCLSAEALRRFVPPDRWLFLRYEDFAAAPEATVGRVLTFLHEDAAPPFIDDRTVVLGVHHTVEGNPNRFRVGPVRISLDDEWRRRMPRRRQLVVRALAWPFLLYYRYPLLTGAARTGGA</sequence>
<proteinExistence type="predicted"/>